<comment type="function">
    <text evidence="2">Putative transcription activator involved in regulating light control of development.</text>
</comment>
<dbReference type="AlphaFoldDB" id="A0A392MV44"/>
<dbReference type="GO" id="GO:0006355">
    <property type="term" value="P:regulation of DNA-templated transcription"/>
    <property type="evidence" value="ECO:0007669"/>
    <property type="project" value="UniProtKB-UniRule"/>
</dbReference>
<keyword evidence="2" id="KW-0539">Nucleus</keyword>
<gene>
    <name evidence="4" type="ORF">A2U01_0012099</name>
</gene>
<evidence type="ECO:0000259" key="3">
    <source>
        <dbReference type="PROSITE" id="PS50966"/>
    </source>
</evidence>
<dbReference type="InterPro" id="IPR007527">
    <property type="entry name" value="Znf_SWIM"/>
</dbReference>
<dbReference type="GO" id="GO:0005634">
    <property type="term" value="C:nucleus"/>
    <property type="evidence" value="ECO:0007669"/>
    <property type="project" value="UniProtKB-SubCell"/>
</dbReference>
<evidence type="ECO:0000256" key="2">
    <source>
        <dbReference type="RuleBase" id="RU367018"/>
    </source>
</evidence>
<keyword evidence="2" id="KW-0479">Metal-binding</keyword>
<evidence type="ECO:0000313" key="5">
    <source>
        <dbReference type="Proteomes" id="UP000265520"/>
    </source>
</evidence>
<dbReference type="PANTHER" id="PTHR31669:SF292">
    <property type="entry name" value="OS02G0262500 PROTEIN"/>
    <property type="match status" value="1"/>
</dbReference>
<comment type="subcellular location">
    <subcellularLocation>
        <location evidence="2">Nucleus</location>
    </subcellularLocation>
</comment>
<keyword evidence="2" id="KW-0862">Zinc</keyword>
<comment type="caution">
    <text evidence="4">The sequence shown here is derived from an EMBL/GenBank/DDBJ whole genome shotgun (WGS) entry which is preliminary data.</text>
</comment>
<dbReference type="Pfam" id="PF04434">
    <property type="entry name" value="SWIM"/>
    <property type="match status" value="1"/>
</dbReference>
<dbReference type="PANTHER" id="PTHR31669">
    <property type="entry name" value="PROTEIN FAR1-RELATED SEQUENCE 10-RELATED"/>
    <property type="match status" value="1"/>
</dbReference>
<dbReference type="Proteomes" id="UP000265520">
    <property type="component" value="Unassembled WGS sequence"/>
</dbReference>
<sequence>MRYSELEADFGSVHGDLVLETPLPLIERAAGEMYTREIFMLFQPVLRRVCTCTVVDSRQIVSLYFYTVMKYPKEHAEWQVSFCPTSLQFKCSCQRLESLGIVCEHVVAVLVYLNIVMLPECLVINRWTKHAKDAIAVCNPKTNLSIESTTVSKFTNVVERCKRMVVAVVKCGKPQLMRSTLDLVDAQTKLLEDECNNNEPGYVYNQTFFEETILNPSRVRTKGCGVATTSSSQSRNKVQRRRYDCESMSGFQRRNIGKRRKPQTCGVCAIEGHNRTSCPILSQNPISSELGVDCDAVNNEDGGDHEEYRNIGTVEMNV</sequence>
<organism evidence="4 5">
    <name type="scientific">Trifolium medium</name>
    <dbReference type="NCBI Taxonomy" id="97028"/>
    <lineage>
        <taxon>Eukaryota</taxon>
        <taxon>Viridiplantae</taxon>
        <taxon>Streptophyta</taxon>
        <taxon>Embryophyta</taxon>
        <taxon>Tracheophyta</taxon>
        <taxon>Spermatophyta</taxon>
        <taxon>Magnoliopsida</taxon>
        <taxon>eudicotyledons</taxon>
        <taxon>Gunneridae</taxon>
        <taxon>Pentapetalae</taxon>
        <taxon>rosids</taxon>
        <taxon>fabids</taxon>
        <taxon>Fabales</taxon>
        <taxon>Fabaceae</taxon>
        <taxon>Papilionoideae</taxon>
        <taxon>50 kb inversion clade</taxon>
        <taxon>NPAAA clade</taxon>
        <taxon>Hologalegina</taxon>
        <taxon>IRL clade</taxon>
        <taxon>Trifolieae</taxon>
        <taxon>Trifolium</taxon>
    </lineage>
</organism>
<evidence type="ECO:0000256" key="1">
    <source>
        <dbReference type="PROSITE-ProRule" id="PRU00325"/>
    </source>
</evidence>
<dbReference type="PROSITE" id="PS50966">
    <property type="entry name" value="ZF_SWIM"/>
    <property type="match status" value="1"/>
</dbReference>
<name>A0A392MV44_9FABA</name>
<dbReference type="InterPro" id="IPR031052">
    <property type="entry name" value="FHY3/FAR1"/>
</dbReference>
<reference evidence="4 5" key="1">
    <citation type="journal article" date="2018" name="Front. Plant Sci.">
        <title>Red Clover (Trifolium pratense) and Zigzag Clover (T. medium) - A Picture of Genomic Similarities and Differences.</title>
        <authorList>
            <person name="Dluhosova J."/>
            <person name="Istvanek J."/>
            <person name="Nedelnik J."/>
            <person name="Repkova J."/>
        </authorList>
    </citation>
    <scope>NUCLEOTIDE SEQUENCE [LARGE SCALE GENOMIC DNA]</scope>
    <source>
        <strain evidence="5">cv. 10/8</strain>
        <tissue evidence="4">Leaf</tissue>
    </source>
</reference>
<keyword evidence="1 2" id="KW-0863">Zinc-finger</keyword>
<evidence type="ECO:0000313" key="4">
    <source>
        <dbReference type="EMBL" id="MCH91173.1"/>
    </source>
</evidence>
<keyword evidence="5" id="KW-1185">Reference proteome</keyword>
<feature type="domain" description="SWIM-type" evidence="3">
    <location>
        <begin position="66"/>
        <end position="114"/>
    </location>
</feature>
<dbReference type="GO" id="GO:0008270">
    <property type="term" value="F:zinc ion binding"/>
    <property type="evidence" value="ECO:0007669"/>
    <property type="project" value="UniProtKB-UniRule"/>
</dbReference>
<dbReference type="EMBL" id="LXQA010019868">
    <property type="protein sequence ID" value="MCH91173.1"/>
    <property type="molecule type" value="Genomic_DNA"/>
</dbReference>
<accession>A0A392MV44</accession>
<protein>
    <recommendedName>
        <fullName evidence="2">Protein FAR1-RELATED SEQUENCE</fullName>
    </recommendedName>
</protein>
<proteinExistence type="inferred from homology"/>
<comment type="similarity">
    <text evidence="2">Belongs to the FHY3/FAR1 family.</text>
</comment>